<dbReference type="PANTHER" id="PTHR46254">
    <property type="entry name" value="PROTEIN GVQW1-RELATED"/>
    <property type="match status" value="1"/>
</dbReference>
<organism evidence="2 3">
    <name type="scientific">Papio anubis</name>
    <name type="common">Olive baboon</name>
    <dbReference type="NCBI Taxonomy" id="9555"/>
    <lineage>
        <taxon>Eukaryota</taxon>
        <taxon>Metazoa</taxon>
        <taxon>Chordata</taxon>
        <taxon>Craniata</taxon>
        <taxon>Vertebrata</taxon>
        <taxon>Euteleostomi</taxon>
        <taxon>Mammalia</taxon>
        <taxon>Eutheria</taxon>
        <taxon>Euarchontoglires</taxon>
        <taxon>Primates</taxon>
        <taxon>Haplorrhini</taxon>
        <taxon>Catarrhini</taxon>
        <taxon>Cercopithecidae</taxon>
        <taxon>Cercopithecinae</taxon>
        <taxon>Papio</taxon>
    </lineage>
</organism>
<reference evidence="2" key="3">
    <citation type="submission" date="2025-09" db="UniProtKB">
        <authorList>
            <consortium name="Ensembl"/>
        </authorList>
    </citation>
    <scope>IDENTIFICATION</scope>
</reference>
<feature type="transmembrane region" description="Helical" evidence="1">
    <location>
        <begin position="53"/>
        <end position="72"/>
    </location>
</feature>
<keyword evidence="1" id="KW-1133">Transmembrane helix</keyword>
<dbReference type="PANTHER" id="PTHR46254:SF3">
    <property type="entry name" value="SECRETED PROTEIN"/>
    <property type="match status" value="1"/>
</dbReference>
<dbReference type="Ensembl" id="ENSPANT00000067686.1">
    <property type="protein sequence ID" value="ENSPANP00000058371.1"/>
    <property type="gene ID" value="ENSPANG00000047219.1"/>
</dbReference>
<dbReference type="Proteomes" id="UP000028761">
    <property type="component" value="Chromosome 6"/>
</dbReference>
<dbReference type="GeneTree" id="ENSGT00940000165497"/>
<sequence length="209" mass="23475">IKNNNNNKKICRNGILICCPGWSRTHGPNQSSCLHFPKCWDYRNESPCLANKIYVFIYVLIFIYLCIYLFILRRSFTQAGVQWHDLGSPKPLPPGFNLSSCLSLQSSWDYRHAPTLPANFVFLIETGFLYVGQDGLKLLTSGDPPALPSQSAGIIGVSHRGWPKRCLILFYFFLRWSLMLLPRLEYSGVISAHCNLCLPGSSNSPASAS</sequence>
<accession>A0A8I5NW49</accession>
<keyword evidence="1" id="KW-0812">Transmembrane</keyword>
<dbReference type="PRINTS" id="PR02045">
    <property type="entry name" value="F138DOMAIN"/>
</dbReference>
<reference evidence="2" key="2">
    <citation type="submission" date="2025-08" db="UniProtKB">
        <authorList>
            <consortium name="Ensembl"/>
        </authorList>
    </citation>
    <scope>IDENTIFICATION</scope>
</reference>
<reference evidence="2 3" key="1">
    <citation type="submission" date="2012-03" db="EMBL/GenBank/DDBJ databases">
        <title>Whole Genome Assembly of Papio anubis.</title>
        <authorList>
            <person name="Liu Y.L."/>
            <person name="Abraham K.A."/>
            <person name="Akbar H.A."/>
            <person name="Ali S.A."/>
            <person name="Anosike U.A."/>
            <person name="Aqrawi P.A."/>
            <person name="Arias F.A."/>
            <person name="Attaway T.A."/>
            <person name="Awwad R.A."/>
            <person name="Babu C.B."/>
            <person name="Bandaranaike D.B."/>
            <person name="Battles P.B."/>
            <person name="Bell A.B."/>
            <person name="Beltran B.B."/>
            <person name="Berhane-Mersha D.B."/>
            <person name="Bess C.B."/>
            <person name="Bickham C.B."/>
            <person name="Bolden T.B."/>
            <person name="Carter K.C."/>
            <person name="Chau D.C."/>
            <person name="Chavez A.C."/>
            <person name="Clerc-Blankenburg K.C."/>
            <person name="Coyle M.C."/>
            <person name="Dao M.D."/>
            <person name="Davila M.L.D."/>
            <person name="Davy-Carroll L.D."/>
            <person name="Denson S.D."/>
            <person name="Dinh H.D."/>
            <person name="Fernandez S.F."/>
            <person name="Fernando P.F."/>
            <person name="Forbes L.F."/>
            <person name="Francis C.F."/>
            <person name="Francisco L.F."/>
            <person name="Fu Q.F."/>
            <person name="Garcia-Iii R.G."/>
            <person name="Garrett T.G."/>
            <person name="Gross S.G."/>
            <person name="Gubbala S.G."/>
            <person name="Hirani K.H."/>
            <person name="Hogues M.H."/>
            <person name="Hollins B.H."/>
            <person name="Jackson L.J."/>
            <person name="Javaid M.J."/>
            <person name="Jhangiani S.J."/>
            <person name="Johnson A.J."/>
            <person name="Johnson B.J."/>
            <person name="Jones J.J."/>
            <person name="Joshi V.J."/>
            <person name="Kalu J.K."/>
            <person name="Khan N.K."/>
            <person name="Korchina V.K."/>
            <person name="Kovar C.K."/>
            <person name="Lago L.L."/>
            <person name="Lara F.L."/>
            <person name="Le T.-K.L."/>
            <person name="Lee S.L."/>
            <person name="Legall-Iii F.L."/>
            <person name="Lemon S.L."/>
            <person name="Liu J.L."/>
            <person name="Liu Y.-S.L."/>
            <person name="Liyanage D.L."/>
            <person name="Lopez J.L."/>
            <person name="Lorensuhewa L.L."/>
            <person name="Mata R.M."/>
            <person name="Mathew T.M."/>
            <person name="Mercado C.M."/>
            <person name="Mercado I.M."/>
            <person name="Morales K.M."/>
            <person name="Morgan M.M."/>
            <person name="Munidasa M.M."/>
            <person name="Ngo D.N."/>
            <person name="Nguyen L.N."/>
            <person name="Nguyen T.N."/>
            <person name="Nguyen N.N."/>
            <person name="Obregon M.O."/>
            <person name="Okwuonu G.O."/>
            <person name="Ongeri F.O."/>
            <person name="Onwere C.O."/>
            <person name="Osifeso I.O."/>
            <person name="Parra A.P."/>
            <person name="Patil S.P."/>
            <person name="Perez A.P."/>
            <person name="Perez Y.P."/>
            <person name="Pham C.P."/>
            <person name="Pu L.-L.P."/>
            <person name="Puazo M.P."/>
            <person name="Quiroz J.Q."/>
            <person name="Rouhana J.R."/>
            <person name="Ruiz M.R."/>
            <person name="Ruiz S.-J.R."/>
            <person name="Saada N.S."/>
            <person name="Santibanez J.S."/>
            <person name="Scheel M.S."/>
            <person name="Schneider B.S."/>
            <person name="Simmons D.S."/>
            <person name="Sisson I.S."/>
            <person name="Tang L.-Y.T."/>
            <person name="Thornton R.T."/>
            <person name="Tisius J.T."/>
            <person name="Toledanes G.T."/>
            <person name="Trejos Z.T."/>
            <person name="Usmani K.U."/>
            <person name="Varghese R.V."/>
            <person name="Vattathil S.V."/>
            <person name="Vee V.V."/>
            <person name="Walker D.W."/>
            <person name="Weissenberger G.W."/>
            <person name="White C.W."/>
            <person name="Williams A.W."/>
            <person name="Woodworth J.W."/>
            <person name="Wright R.W."/>
            <person name="Zhu Y.Z."/>
            <person name="Han Y.H."/>
            <person name="Newsham I.N."/>
            <person name="Nazareth L.N."/>
            <person name="Worley K.W."/>
            <person name="Muzny D.M."/>
            <person name="Rogers J.R."/>
            <person name="Gibbs R.G."/>
        </authorList>
    </citation>
    <scope>NUCLEOTIDE SEQUENCE [LARGE SCALE GENOMIC DNA]</scope>
</reference>
<keyword evidence="1" id="KW-0472">Membrane</keyword>
<keyword evidence="3" id="KW-1185">Reference proteome</keyword>
<evidence type="ECO:0000256" key="1">
    <source>
        <dbReference type="SAM" id="Phobius"/>
    </source>
</evidence>
<protein>
    <submittedName>
        <fullName evidence="2">Uncharacterized protein</fullName>
    </submittedName>
</protein>
<proteinExistence type="predicted"/>
<name>A0A8I5NW49_PAPAN</name>
<evidence type="ECO:0000313" key="2">
    <source>
        <dbReference type="Ensembl" id="ENSPANP00000058371.1"/>
    </source>
</evidence>
<evidence type="ECO:0000313" key="3">
    <source>
        <dbReference type="Proteomes" id="UP000028761"/>
    </source>
</evidence>
<dbReference type="AlphaFoldDB" id="A0A8I5NW49"/>